<dbReference type="RefSeq" id="WP_100903622.1">
    <property type="nucleotide sequence ID" value="NZ_CAWNNC010000007.1"/>
</dbReference>
<proteinExistence type="predicted"/>
<keyword evidence="1" id="KW-0614">Plasmid</keyword>
<evidence type="ECO:0000313" key="1">
    <source>
        <dbReference type="EMBL" id="AUB43497.1"/>
    </source>
</evidence>
<protein>
    <submittedName>
        <fullName evidence="1">Large exoprotein involved in heme utilization or adhesion</fullName>
    </submittedName>
</protein>
<keyword evidence="2" id="KW-1185">Reference proteome</keyword>
<gene>
    <name evidence="1" type="ORF">COO91_09678</name>
</gene>
<dbReference type="InterPro" id="IPR012334">
    <property type="entry name" value="Pectin_lyas_fold"/>
</dbReference>
<dbReference type="Proteomes" id="UP000232003">
    <property type="component" value="Plasmid pNFSY06"/>
</dbReference>
<dbReference type="InterPro" id="IPR011050">
    <property type="entry name" value="Pectin_lyase_fold/virulence"/>
</dbReference>
<reference evidence="1 2" key="1">
    <citation type="submission" date="2017-11" db="EMBL/GenBank/DDBJ databases">
        <title>Complete genome of a free-living desiccation-tolerant cyanobacterium and its photosynthetic adaptation to extreme terrestrial habitat.</title>
        <authorList>
            <person name="Shang J."/>
        </authorList>
    </citation>
    <scope>NUCLEOTIDE SEQUENCE [LARGE SCALE GENOMIC DNA]</scope>
    <source>
        <strain evidence="1 2">CCNUN1</strain>
        <plasmid evidence="2">pnfsy06</plasmid>
    </source>
</reference>
<dbReference type="KEGG" id="nfl:COO91_09678"/>
<organism evidence="1 2">
    <name type="scientific">Nostoc flagelliforme CCNUN1</name>
    <dbReference type="NCBI Taxonomy" id="2038116"/>
    <lineage>
        <taxon>Bacteria</taxon>
        <taxon>Bacillati</taxon>
        <taxon>Cyanobacteriota</taxon>
        <taxon>Cyanophyceae</taxon>
        <taxon>Nostocales</taxon>
        <taxon>Nostocaceae</taxon>
        <taxon>Nostoc</taxon>
    </lineage>
</organism>
<name>A0A2K8T731_9NOSO</name>
<sequence>MKFPENVARTSVFLTNQAAIYVEGATGGNIGVNARNLEILGGSILSAGIGEGLGTPETIGGDITLNATREIKVAGGSNVRNLVGLGSKGNGGNITIDSGSFSLQDGAQLAASTFGQGNAGNVTVSAKNAVDLADASILSRVEAGGVGKGGNININAATLSLIDGTQLVTATREASDTQPAGRGDAGNVNVNVTGSVNIAGEKNGTVSKIGSEVETGTVGNGGNITINSGSFSLRDRAQLAASTFGQGNAGNVTVRTLDAVSLADASILSTVESGGVGKGGNIDINAATLSLIDGAQLATFTREASDTEPAGRGDAGNVNVNVTGSVNIAGKKNDFLSGIRSQVNTGTVGNGGNITINSGSFSLQNGAQLAASTEGLGNGGNITIDSGSFSLQNGAQLVASTEGQGNAGNVTVRALDAVSLADAGILSTVESGGVGKGGNININAATLSLINGAQLVTVTREASDTQPVGRGDAGNVNVNVTGSVNIAGEKNGLFSGIYSRVKTGTVGNGGNITIDSGSFSLQDDARLNTSTLGQGNAGNVTVSAKNAVDLADNAGIFSTVEAGGVGKGGNININAATLSLIDGSQLLTATIEASDTQPAGRGDAGNVNVNVTGSVNIAGEKNGFISKITSSVETGTVGNGGNITIDSGSFSLQNGAILEASTFGQGNAGTIKVNAADFFTISSKSSNLNSSLFVDSQSPRRTAGDIIVTSPRVTLDNNSALNAKSASGNGGNINLQTDLLLLRRGAEISTTAGTAEAGGNGGNINIDAPSGFIIAVPNENSDITANAYTGSGGRVIFEPLVSMAFNPALTQLL</sequence>
<dbReference type="AlphaFoldDB" id="A0A2K8T731"/>
<geneLocation type="plasmid" evidence="2">
    <name>pnfsy06</name>
</geneLocation>
<dbReference type="OrthoDB" id="501088at2"/>
<dbReference type="SUPFAM" id="SSF51126">
    <property type="entry name" value="Pectin lyase-like"/>
    <property type="match status" value="5"/>
</dbReference>
<dbReference type="Gene3D" id="2.160.20.10">
    <property type="entry name" value="Single-stranded right-handed beta-helix, Pectin lyase-like"/>
    <property type="match status" value="3"/>
</dbReference>
<dbReference type="EMBL" id="CP024791">
    <property type="protein sequence ID" value="AUB43497.1"/>
    <property type="molecule type" value="Genomic_DNA"/>
</dbReference>
<accession>A0A2K8T731</accession>
<evidence type="ECO:0000313" key="2">
    <source>
        <dbReference type="Proteomes" id="UP000232003"/>
    </source>
</evidence>